<gene>
    <name evidence="1" type="ORF">BJ138DRAFT_575383</name>
</gene>
<organism evidence="1 2">
    <name type="scientific">Hygrophoropsis aurantiaca</name>
    <dbReference type="NCBI Taxonomy" id="72124"/>
    <lineage>
        <taxon>Eukaryota</taxon>
        <taxon>Fungi</taxon>
        <taxon>Dikarya</taxon>
        <taxon>Basidiomycota</taxon>
        <taxon>Agaricomycotina</taxon>
        <taxon>Agaricomycetes</taxon>
        <taxon>Agaricomycetidae</taxon>
        <taxon>Boletales</taxon>
        <taxon>Coniophorineae</taxon>
        <taxon>Hygrophoropsidaceae</taxon>
        <taxon>Hygrophoropsis</taxon>
    </lineage>
</organism>
<protein>
    <submittedName>
        <fullName evidence="1">Uncharacterized protein</fullName>
    </submittedName>
</protein>
<sequence length="173" mass="19229">MLRSVALVFVVLVNSLLTFAGSLYVPVFPPMETRFGLRLRSTFQIAPSVVFPRLYVRVCSCRYGVRLNLLRISYLRIPPHIDPTGRLGRSALRRLCVLPNMIPKGAAKGNQVGHEPVMAVLKLSFGSGSSLHDLTPNAHPLCVRYRGRALACLYRLLHLLDIHNPNGSIICKT</sequence>
<evidence type="ECO:0000313" key="2">
    <source>
        <dbReference type="Proteomes" id="UP000790377"/>
    </source>
</evidence>
<keyword evidence="2" id="KW-1185">Reference proteome</keyword>
<name>A0ACB8A0D6_9AGAM</name>
<dbReference type="Proteomes" id="UP000790377">
    <property type="component" value="Unassembled WGS sequence"/>
</dbReference>
<reference evidence="1" key="1">
    <citation type="journal article" date="2021" name="New Phytol.">
        <title>Evolutionary innovations through gain and loss of genes in the ectomycorrhizal Boletales.</title>
        <authorList>
            <person name="Wu G."/>
            <person name="Miyauchi S."/>
            <person name="Morin E."/>
            <person name="Kuo A."/>
            <person name="Drula E."/>
            <person name="Varga T."/>
            <person name="Kohler A."/>
            <person name="Feng B."/>
            <person name="Cao Y."/>
            <person name="Lipzen A."/>
            <person name="Daum C."/>
            <person name="Hundley H."/>
            <person name="Pangilinan J."/>
            <person name="Johnson J."/>
            <person name="Barry K."/>
            <person name="LaButti K."/>
            <person name="Ng V."/>
            <person name="Ahrendt S."/>
            <person name="Min B."/>
            <person name="Choi I.G."/>
            <person name="Park H."/>
            <person name="Plett J.M."/>
            <person name="Magnuson J."/>
            <person name="Spatafora J.W."/>
            <person name="Nagy L.G."/>
            <person name="Henrissat B."/>
            <person name="Grigoriev I.V."/>
            <person name="Yang Z.L."/>
            <person name="Xu J."/>
            <person name="Martin F.M."/>
        </authorList>
    </citation>
    <scope>NUCLEOTIDE SEQUENCE</scope>
    <source>
        <strain evidence="1">ATCC 28755</strain>
    </source>
</reference>
<comment type="caution">
    <text evidence="1">The sequence shown here is derived from an EMBL/GenBank/DDBJ whole genome shotgun (WGS) entry which is preliminary data.</text>
</comment>
<evidence type="ECO:0000313" key="1">
    <source>
        <dbReference type="EMBL" id="KAH7906846.1"/>
    </source>
</evidence>
<accession>A0ACB8A0D6</accession>
<dbReference type="EMBL" id="MU267968">
    <property type="protein sequence ID" value="KAH7906846.1"/>
    <property type="molecule type" value="Genomic_DNA"/>
</dbReference>
<proteinExistence type="predicted"/>